<sequence length="420" mass="45398">MATKLTTVGALTATLTLGAVIAGCAGAGGPQSEGGALTDDAIKLGVITDLSGVYSELAGPNAVEAVKMAVEDFKAEHGDDAVTQNIEVTDADHQNKPEIANTTAREMYDRDGVDAIFDVPTSSAALAVANVAQQNKKMYFNIGAATTELTGEQCNAYTYHYAYNTYMLAHGTGKTVTEQGAENWYIIYPDYAFGQDMNKSFTAAIEGAGGSVVKADPTPFPNDNFSTFMTKAPTLSPKPDVMGTMQAGGDLVNVVKQYNEFGLRDKGVELAVGLMFDTDIASIGVDKLEGTLYTTPWFWNLDERSREWADRFADRTGTRPTFDHAANYSAATQYLEAVQRAGSDDADTVREELDGHTFDDFFARSAEFRAEDHAVTHDAYLARVKEEKDVEEDFDFTEKVDTIPADEAYMDPADSGCDMG</sequence>
<dbReference type="InterPro" id="IPR051010">
    <property type="entry name" value="BCAA_transport"/>
</dbReference>
<dbReference type="CDD" id="cd06327">
    <property type="entry name" value="PBP1_SBP-like"/>
    <property type="match status" value="1"/>
</dbReference>
<feature type="domain" description="Leucine-binding protein" evidence="4">
    <location>
        <begin position="42"/>
        <end position="386"/>
    </location>
</feature>
<dbReference type="PANTHER" id="PTHR30483">
    <property type="entry name" value="LEUCINE-SPECIFIC-BINDING PROTEIN"/>
    <property type="match status" value="1"/>
</dbReference>
<dbReference type="PANTHER" id="PTHR30483:SF6">
    <property type="entry name" value="PERIPLASMIC BINDING PROTEIN OF ABC TRANSPORTER FOR NATURAL AMINO ACIDS"/>
    <property type="match status" value="1"/>
</dbReference>
<dbReference type="Pfam" id="PF13458">
    <property type="entry name" value="Peripla_BP_6"/>
    <property type="match status" value="1"/>
</dbReference>
<protein>
    <submittedName>
        <fullName evidence="5">ABC transporter substrate-binding protein</fullName>
    </submittedName>
</protein>
<organism evidence="5 6">
    <name type="scientific">Haloechinothrix salitolerans</name>
    <dbReference type="NCBI Taxonomy" id="926830"/>
    <lineage>
        <taxon>Bacteria</taxon>
        <taxon>Bacillati</taxon>
        <taxon>Actinomycetota</taxon>
        <taxon>Actinomycetes</taxon>
        <taxon>Pseudonocardiales</taxon>
        <taxon>Pseudonocardiaceae</taxon>
        <taxon>Haloechinothrix</taxon>
    </lineage>
</organism>
<evidence type="ECO:0000313" key="6">
    <source>
        <dbReference type="Proteomes" id="UP001596337"/>
    </source>
</evidence>
<feature type="signal peptide" evidence="3">
    <location>
        <begin position="1"/>
        <end position="27"/>
    </location>
</feature>
<dbReference type="InterPro" id="IPR028081">
    <property type="entry name" value="Leu-bd"/>
</dbReference>
<feature type="chain" id="PRO_5045771676" evidence="3">
    <location>
        <begin position="28"/>
        <end position="420"/>
    </location>
</feature>
<accession>A0ABW2BT23</accession>
<comment type="similarity">
    <text evidence="1">Belongs to the leucine-binding protein family.</text>
</comment>
<proteinExistence type="inferred from homology"/>
<dbReference type="PROSITE" id="PS51257">
    <property type="entry name" value="PROKAR_LIPOPROTEIN"/>
    <property type="match status" value="1"/>
</dbReference>
<evidence type="ECO:0000259" key="4">
    <source>
        <dbReference type="Pfam" id="PF13458"/>
    </source>
</evidence>
<reference evidence="6" key="1">
    <citation type="journal article" date="2019" name="Int. J. Syst. Evol. Microbiol.">
        <title>The Global Catalogue of Microorganisms (GCM) 10K type strain sequencing project: providing services to taxonomists for standard genome sequencing and annotation.</title>
        <authorList>
            <consortium name="The Broad Institute Genomics Platform"/>
            <consortium name="The Broad Institute Genome Sequencing Center for Infectious Disease"/>
            <person name="Wu L."/>
            <person name="Ma J."/>
        </authorList>
    </citation>
    <scope>NUCLEOTIDE SEQUENCE [LARGE SCALE GENOMIC DNA]</scope>
    <source>
        <strain evidence="6">KCTC 32255</strain>
    </source>
</reference>
<evidence type="ECO:0000256" key="3">
    <source>
        <dbReference type="SAM" id="SignalP"/>
    </source>
</evidence>
<dbReference type="InterPro" id="IPR028082">
    <property type="entry name" value="Peripla_BP_I"/>
</dbReference>
<dbReference type="EMBL" id="JBHSXX010000001">
    <property type="protein sequence ID" value="MFC6865958.1"/>
    <property type="molecule type" value="Genomic_DNA"/>
</dbReference>
<name>A0ABW2BT23_9PSEU</name>
<gene>
    <name evidence="5" type="ORF">ACFQGD_02235</name>
</gene>
<dbReference type="RefSeq" id="WP_345406664.1">
    <property type="nucleotide sequence ID" value="NZ_BAABLA010000123.1"/>
</dbReference>
<dbReference type="SUPFAM" id="SSF53822">
    <property type="entry name" value="Periplasmic binding protein-like I"/>
    <property type="match status" value="1"/>
</dbReference>
<keyword evidence="6" id="KW-1185">Reference proteome</keyword>
<dbReference type="Gene3D" id="3.40.50.2300">
    <property type="match status" value="2"/>
</dbReference>
<dbReference type="Proteomes" id="UP001596337">
    <property type="component" value="Unassembled WGS sequence"/>
</dbReference>
<comment type="caution">
    <text evidence="5">The sequence shown here is derived from an EMBL/GenBank/DDBJ whole genome shotgun (WGS) entry which is preliminary data.</text>
</comment>
<keyword evidence="2 3" id="KW-0732">Signal</keyword>
<evidence type="ECO:0000313" key="5">
    <source>
        <dbReference type="EMBL" id="MFC6865958.1"/>
    </source>
</evidence>
<evidence type="ECO:0000256" key="2">
    <source>
        <dbReference type="ARBA" id="ARBA00022729"/>
    </source>
</evidence>
<evidence type="ECO:0000256" key="1">
    <source>
        <dbReference type="ARBA" id="ARBA00010062"/>
    </source>
</evidence>